<dbReference type="Proteomes" id="UP000094165">
    <property type="component" value="Unassembled WGS sequence"/>
</dbReference>
<evidence type="ECO:0000313" key="7">
    <source>
        <dbReference type="Proteomes" id="UP000094165"/>
    </source>
</evidence>
<dbReference type="GO" id="GO:0097347">
    <property type="term" value="C:TAM protein secretion complex"/>
    <property type="evidence" value="ECO:0007669"/>
    <property type="project" value="TreeGrafter"/>
</dbReference>
<evidence type="ECO:0000256" key="1">
    <source>
        <dbReference type="ARBA" id="ARBA00004167"/>
    </source>
</evidence>
<keyword evidence="3" id="KW-1133">Transmembrane helix</keyword>
<comment type="caution">
    <text evidence="6">The sequence shown here is derived from an EMBL/GenBank/DDBJ whole genome shotgun (WGS) entry which is preliminary data.</text>
</comment>
<dbReference type="InterPro" id="IPR007452">
    <property type="entry name" value="TamB_C"/>
</dbReference>
<evidence type="ECO:0000256" key="4">
    <source>
        <dbReference type="ARBA" id="ARBA00023136"/>
    </source>
</evidence>
<dbReference type="EMBL" id="AJYW02000222">
    <property type="protein sequence ID" value="OEE73710.1"/>
    <property type="molecule type" value="Genomic_DNA"/>
</dbReference>
<feature type="domain" description="Translocation and assembly module TamB C-terminal" evidence="5">
    <location>
        <begin position="922"/>
        <end position="1256"/>
    </location>
</feature>
<reference evidence="6 7" key="1">
    <citation type="journal article" date="2012" name="Science">
        <title>Ecological populations of bacteria act as socially cohesive units of antibiotic production and resistance.</title>
        <authorList>
            <person name="Cordero O.X."/>
            <person name="Wildschutte H."/>
            <person name="Kirkup B."/>
            <person name="Proehl S."/>
            <person name="Ngo L."/>
            <person name="Hussain F."/>
            <person name="Le Roux F."/>
            <person name="Mincer T."/>
            <person name="Polz M.F."/>
        </authorList>
    </citation>
    <scope>NUCLEOTIDE SEQUENCE [LARGE SCALE GENOMIC DNA]</scope>
    <source>
        <strain evidence="6 7">FF-238</strain>
    </source>
</reference>
<sequence>MIKVMFKWTKWLSMSALSLLMLLTLFIAILLFTNSGLKLTIWGAQKALPQLSVESTEGALFPRFSLNNVRFTDDSLHIDAQLQQLTLAVKAQCFFDPSLCIDEIALQGLVLNLSELPPSSSEEPSKEPLTSIAVPLPINIKRIELLDIDLNILGNKVDWQHFSTSLSMQGDRLAIGRTRLETINVQLAKGPEDKPVEPKAESAEKVKSEADKTVIKLPEVWIPLKVDLKRFDLSSFTLIQDSPVNVSHLGLEAKAGEYSVVLKTLELDMPQIKASAQAEVELKEDYPLNLTLDALLKETELKGQKLSLEASGSVGELTFSSQFSGVIDALLSGDIKPLESTLPFDLRLSEGKAQWPLSGKSDYQVTIDQLKTQGSLEGYSLLLDTQISGKDIPEMKVNLNGKGTLSEIDLDSIAIKTLGGDLDGKVMANWTSPINWKADLSFSDIKPGLQWKEAEGVVSGKLVTSGSLTAEGGWKIELPSLNVDGVLRDYPLNIVGQLKASDVTGKGAFKVQTDGLALSHGPNSINAKGLLDKNWQMDVQLNFPSFAKSLPELSGNMQGNLKLRGALKEPEIELDINVDNVQWQQQMGLQHLSLSGRVKPLPQPKADIQLLARHLSYEDKLVDSVKLDLSGTQDAHQLVLDVASNIVSTSLALSGSFNDKPKMEWSGVLQRVLVSSEQGPWELDHAVKLGFDIDNKQASVQAHCWTQSKSKVCLTKDMQAGESGEASLAIQQFDFEQVKQFIPEKTEVGGKVNATAWAKWAPEKAPELTVEVEMPKGQVTQTLEQPIVVGWDSIGLQMALKDNQLQAKWLLDMTDNGDISGHLALPDVQAEDKLVDAELNLSTFNLDFLQPLVGDYSLLKANLETNLALSGPLMHPQVKGKLIVDDMVLKGDVSPIDVNSGRLAIDFMGYQAKLDADIITPDGDLNIAGTGDWQDLKDWHTNIRVFAEQLKVDMPPMVKIKLVPDMTIDVSPKLAKITGSIALPWGRIVVEELPQSAVGISKDQVILNKDLQPVDEATPIPFDVETDINISIGDDFLLSAFGLEGGLIGKLNVAQKDKGPFVTGEINIANGSYRSFGQDLLIKQGKILMNGPVDEPYVSIKAIRNPDNTQDKVTAGVKVSGPASEPVVEIFSDPAMPQANALSYLLRGQNIDGESGGNAMTTTLIGLSLAKSGQIVGELGEAFGVQDLQLDTAGSGDDSQVTVSGYILPGLQVKYGVGIFNSLGEFTVRYRLMQDLYVEAVSGLDSAVDLLYQFEFN</sequence>
<dbReference type="Pfam" id="PF04357">
    <property type="entry name" value="TamB"/>
    <property type="match status" value="1"/>
</dbReference>
<evidence type="ECO:0000259" key="5">
    <source>
        <dbReference type="Pfam" id="PF04357"/>
    </source>
</evidence>
<keyword evidence="2" id="KW-0812">Transmembrane</keyword>
<dbReference type="RefSeq" id="WP_017051470.1">
    <property type="nucleotide sequence ID" value="NZ_AJYW02000222.1"/>
</dbReference>
<keyword evidence="4" id="KW-0472">Membrane</keyword>
<keyword evidence="7" id="KW-1185">Reference proteome</keyword>
<evidence type="ECO:0000256" key="2">
    <source>
        <dbReference type="ARBA" id="ARBA00022692"/>
    </source>
</evidence>
<proteinExistence type="predicted"/>
<organism evidence="6 7">
    <name type="scientific">Vibrio genomosp. F6 str. FF-238</name>
    <dbReference type="NCBI Taxonomy" id="1191298"/>
    <lineage>
        <taxon>Bacteria</taxon>
        <taxon>Pseudomonadati</taxon>
        <taxon>Pseudomonadota</taxon>
        <taxon>Gammaproteobacteria</taxon>
        <taxon>Vibrionales</taxon>
        <taxon>Vibrionaceae</taxon>
        <taxon>Vibrio</taxon>
    </lineage>
</organism>
<dbReference type="GO" id="GO:0005886">
    <property type="term" value="C:plasma membrane"/>
    <property type="evidence" value="ECO:0007669"/>
    <property type="project" value="InterPro"/>
</dbReference>
<dbReference type="AlphaFoldDB" id="A0A1E5CUY0"/>
<comment type="subcellular location">
    <subcellularLocation>
        <location evidence="1">Membrane</location>
        <topology evidence="1">Single-pass membrane protein</topology>
    </subcellularLocation>
</comment>
<dbReference type="GO" id="GO:0009306">
    <property type="term" value="P:protein secretion"/>
    <property type="evidence" value="ECO:0007669"/>
    <property type="project" value="InterPro"/>
</dbReference>
<accession>A0A1E5CUY0</accession>
<dbReference type="PANTHER" id="PTHR36985:SF1">
    <property type="entry name" value="TRANSLOCATION AND ASSEMBLY MODULE SUBUNIT TAMB"/>
    <property type="match status" value="1"/>
</dbReference>
<dbReference type="PANTHER" id="PTHR36985">
    <property type="entry name" value="TRANSLOCATION AND ASSEMBLY MODULE SUBUNIT TAMB"/>
    <property type="match status" value="1"/>
</dbReference>
<name>A0A1E5CUY0_9VIBR</name>
<gene>
    <name evidence="6" type="ORF">A130_06830</name>
</gene>
<evidence type="ECO:0000313" key="6">
    <source>
        <dbReference type="EMBL" id="OEE73710.1"/>
    </source>
</evidence>
<protein>
    <recommendedName>
        <fullName evidence="5">Translocation and assembly module TamB C-terminal domain-containing protein</fullName>
    </recommendedName>
</protein>
<evidence type="ECO:0000256" key="3">
    <source>
        <dbReference type="ARBA" id="ARBA00022989"/>
    </source>
</evidence>